<reference evidence="2 3" key="1">
    <citation type="submission" date="2018-05" db="EMBL/GenBank/DDBJ databases">
        <title>Abyssibacter profundi OUC007T gen. nov., sp. nov, a marine bacterium isolated from seawater of the Mariana Trench.</title>
        <authorList>
            <person name="Zhou S."/>
        </authorList>
    </citation>
    <scope>NUCLEOTIDE SEQUENCE [LARGE SCALE GENOMIC DNA]</scope>
    <source>
        <strain evidence="2 3">OUC007</strain>
    </source>
</reference>
<keyword evidence="1" id="KW-0812">Transmembrane</keyword>
<feature type="transmembrane region" description="Helical" evidence="1">
    <location>
        <begin position="12"/>
        <end position="34"/>
    </location>
</feature>
<feature type="transmembrane region" description="Helical" evidence="1">
    <location>
        <begin position="81"/>
        <end position="102"/>
    </location>
</feature>
<keyword evidence="3" id="KW-1185">Reference proteome</keyword>
<dbReference type="EMBL" id="QEQK01000019">
    <property type="protein sequence ID" value="PWN54711.1"/>
    <property type="molecule type" value="Genomic_DNA"/>
</dbReference>
<keyword evidence="1" id="KW-0472">Membrane</keyword>
<dbReference type="OrthoDB" id="6089494at2"/>
<name>A0A383XQ07_9GAMM</name>
<evidence type="ECO:0000313" key="2">
    <source>
        <dbReference type="EMBL" id="PWN54711.1"/>
    </source>
</evidence>
<accession>A0A383XQ07</accession>
<proteinExistence type="predicted"/>
<gene>
    <name evidence="2" type="ORF">DEH80_15935</name>
</gene>
<sequence length="103" mass="11167">MGETERRDRREAWRFAAGIAVVLVIAGAGLLFALPWLADLNAQHLAPGLGLKSAAIAAFVASFVIFVVFALVAGDGLIGELQFMLLGFFAFFVVLWLLIAWIF</sequence>
<organism evidence="2 3">
    <name type="scientific">Abyssibacter profundi</name>
    <dbReference type="NCBI Taxonomy" id="2182787"/>
    <lineage>
        <taxon>Bacteria</taxon>
        <taxon>Pseudomonadati</taxon>
        <taxon>Pseudomonadota</taxon>
        <taxon>Gammaproteobacteria</taxon>
        <taxon>Chromatiales</taxon>
        <taxon>Oceanococcaceae</taxon>
        <taxon>Abyssibacter</taxon>
    </lineage>
</organism>
<evidence type="ECO:0000313" key="3">
    <source>
        <dbReference type="Proteomes" id="UP000251800"/>
    </source>
</evidence>
<dbReference type="AlphaFoldDB" id="A0A383XQ07"/>
<comment type="caution">
    <text evidence="2">The sequence shown here is derived from an EMBL/GenBank/DDBJ whole genome shotgun (WGS) entry which is preliminary data.</text>
</comment>
<dbReference type="Proteomes" id="UP000251800">
    <property type="component" value="Unassembled WGS sequence"/>
</dbReference>
<keyword evidence="1" id="KW-1133">Transmembrane helix</keyword>
<feature type="transmembrane region" description="Helical" evidence="1">
    <location>
        <begin position="54"/>
        <end position="74"/>
    </location>
</feature>
<evidence type="ECO:0000256" key="1">
    <source>
        <dbReference type="SAM" id="Phobius"/>
    </source>
</evidence>
<protein>
    <submittedName>
        <fullName evidence="2">Uncharacterized protein</fullName>
    </submittedName>
</protein>